<dbReference type="AlphaFoldDB" id="A0A8J8T7Z5"/>
<gene>
    <name evidence="2" type="ORF">FGO68_gene2313</name>
</gene>
<feature type="region of interest" description="Disordered" evidence="1">
    <location>
        <begin position="98"/>
        <end position="133"/>
    </location>
</feature>
<feature type="compositionally biased region" description="Basic and acidic residues" evidence="1">
    <location>
        <begin position="98"/>
        <end position="107"/>
    </location>
</feature>
<feature type="region of interest" description="Disordered" evidence="1">
    <location>
        <begin position="290"/>
        <end position="321"/>
    </location>
</feature>
<dbReference type="Proteomes" id="UP000785679">
    <property type="component" value="Unassembled WGS sequence"/>
</dbReference>
<feature type="region of interest" description="Disordered" evidence="1">
    <location>
        <begin position="1"/>
        <end position="64"/>
    </location>
</feature>
<evidence type="ECO:0000313" key="3">
    <source>
        <dbReference type="Proteomes" id="UP000785679"/>
    </source>
</evidence>
<evidence type="ECO:0000313" key="2">
    <source>
        <dbReference type="EMBL" id="TNV85862.1"/>
    </source>
</evidence>
<comment type="caution">
    <text evidence="2">The sequence shown here is derived from an EMBL/GenBank/DDBJ whole genome shotgun (WGS) entry which is preliminary data.</text>
</comment>
<feature type="compositionally biased region" description="Basic and acidic residues" evidence="1">
    <location>
        <begin position="290"/>
        <end position="306"/>
    </location>
</feature>
<feature type="compositionally biased region" description="Polar residues" evidence="1">
    <location>
        <begin position="10"/>
        <end position="36"/>
    </location>
</feature>
<sequence>MFLNRDDVPTPSSNSLPVNQYNSANSHYDQPSNGPTKSPYGVIYGSSLTPGSEKHKMPRPSLADHQIPCNSYATTSIGYVSNQQNRASFINTMDVGEGRSTIDEGVGKNRNAQQAQRKDSSQSINGGGKMYQKQRRLSSIAVGGSVIPKSNSKSSLDNADLSKPEVVTEKKSNKALFKKAINVIRLGSKVVSRATPDIPSEHQLGSTAGGYSSKQGLVLKGGTLKPGQRRNTTLDDLLPEHRILFEKLLKKQQDMLQNLAALKQQQNSYQKYKQSIKREHLMFRQKSRAKELKLQHQYQREEELSGRKSGRNSALRLKSSESARSSLSAAISRRNGSNPVSPTIEQVVRPILSFSRVVKKNDISAAAATGDQNAYKTNYKFHLKLANSTVRVIPSKHIQAMAADPSKLYHSGIGPLQKSMRLYNLTRNSQQSMIKSNSMSMTVREKSNHQRNESANAYLDQSQYQSNKYVNRTQAPKQKAPYLQQQILHESNNICPSLFNTSHKYSSLTQNRSYATSKKLIKGGGEASPQSNQKQLILTSTQRRLSSDIAQYTSYLNSSLLRKEQQQLTVQRANLVKTSHDIIGIEDQQRRINKSQIREALTQSRSKSRPNNYYPLPQRNKLLQDMGLSELASSKRGRVGQQIIK</sequence>
<keyword evidence="3" id="KW-1185">Reference proteome</keyword>
<dbReference type="EMBL" id="RRYP01001501">
    <property type="protein sequence ID" value="TNV85862.1"/>
    <property type="molecule type" value="Genomic_DNA"/>
</dbReference>
<name>A0A8J8T7Z5_HALGN</name>
<proteinExistence type="predicted"/>
<organism evidence="2 3">
    <name type="scientific">Halteria grandinella</name>
    <dbReference type="NCBI Taxonomy" id="5974"/>
    <lineage>
        <taxon>Eukaryota</taxon>
        <taxon>Sar</taxon>
        <taxon>Alveolata</taxon>
        <taxon>Ciliophora</taxon>
        <taxon>Intramacronucleata</taxon>
        <taxon>Spirotrichea</taxon>
        <taxon>Stichotrichia</taxon>
        <taxon>Sporadotrichida</taxon>
        <taxon>Halteriidae</taxon>
        <taxon>Halteria</taxon>
    </lineage>
</organism>
<reference evidence="2" key="1">
    <citation type="submission" date="2019-06" db="EMBL/GenBank/DDBJ databases">
        <authorList>
            <person name="Zheng W."/>
        </authorList>
    </citation>
    <scope>NUCLEOTIDE SEQUENCE</scope>
    <source>
        <strain evidence="2">QDHG01</strain>
    </source>
</reference>
<evidence type="ECO:0000256" key="1">
    <source>
        <dbReference type="SAM" id="MobiDB-lite"/>
    </source>
</evidence>
<accession>A0A8J8T7Z5</accession>
<protein>
    <submittedName>
        <fullName evidence="2">Uncharacterized protein</fullName>
    </submittedName>
</protein>